<dbReference type="EMBL" id="DWYS01000090">
    <property type="protein sequence ID" value="HJB07690.1"/>
    <property type="molecule type" value="Genomic_DNA"/>
</dbReference>
<protein>
    <submittedName>
        <fullName evidence="1">Acyl carrier protein</fullName>
    </submittedName>
</protein>
<dbReference type="Gene3D" id="1.10.1200.10">
    <property type="entry name" value="ACP-like"/>
    <property type="match status" value="1"/>
</dbReference>
<dbReference type="SUPFAM" id="SSF47336">
    <property type="entry name" value="ACP-like"/>
    <property type="match status" value="1"/>
</dbReference>
<name>A0A9D2L8A1_9FIRM</name>
<organism evidence="1 2">
    <name type="scientific">Candidatus Enterocloster faecavium</name>
    <dbReference type="NCBI Taxonomy" id="2838560"/>
    <lineage>
        <taxon>Bacteria</taxon>
        <taxon>Bacillati</taxon>
        <taxon>Bacillota</taxon>
        <taxon>Clostridia</taxon>
        <taxon>Lachnospirales</taxon>
        <taxon>Lachnospiraceae</taxon>
        <taxon>Enterocloster</taxon>
    </lineage>
</organism>
<sequence>MSNLETYNRIFRQLFSKKDEELPELKYRGFALWDSIGHMDLISELEEAFDISIDSGDVLNFTSYEKGKEILRGYGVEIE</sequence>
<reference evidence="1" key="2">
    <citation type="submission" date="2021-04" db="EMBL/GenBank/DDBJ databases">
        <authorList>
            <person name="Gilroy R."/>
        </authorList>
    </citation>
    <scope>NUCLEOTIDE SEQUENCE</scope>
    <source>
        <strain evidence="1">CHK188-4685</strain>
    </source>
</reference>
<evidence type="ECO:0000313" key="2">
    <source>
        <dbReference type="Proteomes" id="UP000886804"/>
    </source>
</evidence>
<reference evidence="1" key="1">
    <citation type="journal article" date="2021" name="PeerJ">
        <title>Extensive microbial diversity within the chicken gut microbiome revealed by metagenomics and culture.</title>
        <authorList>
            <person name="Gilroy R."/>
            <person name="Ravi A."/>
            <person name="Getino M."/>
            <person name="Pursley I."/>
            <person name="Horton D.L."/>
            <person name="Alikhan N.F."/>
            <person name="Baker D."/>
            <person name="Gharbi K."/>
            <person name="Hall N."/>
            <person name="Watson M."/>
            <person name="Adriaenssens E.M."/>
            <person name="Foster-Nyarko E."/>
            <person name="Jarju S."/>
            <person name="Secka A."/>
            <person name="Antonio M."/>
            <person name="Oren A."/>
            <person name="Chaudhuri R.R."/>
            <person name="La Ragione R."/>
            <person name="Hildebrand F."/>
            <person name="Pallen M.J."/>
        </authorList>
    </citation>
    <scope>NUCLEOTIDE SEQUENCE</scope>
    <source>
        <strain evidence="1">CHK188-4685</strain>
    </source>
</reference>
<dbReference type="InterPro" id="IPR036736">
    <property type="entry name" value="ACP-like_sf"/>
</dbReference>
<gene>
    <name evidence="1" type="ORF">H9716_07470</name>
</gene>
<comment type="caution">
    <text evidence="1">The sequence shown here is derived from an EMBL/GenBank/DDBJ whole genome shotgun (WGS) entry which is preliminary data.</text>
</comment>
<accession>A0A9D2L8A1</accession>
<dbReference type="AlphaFoldDB" id="A0A9D2L8A1"/>
<proteinExistence type="predicted"/>
<evidence type="ECO:0000313" key="1">
    <source>
        <dbReference type="EMBL" id="HJB07690.1"/>
    </source>
</evidence>
<dbReference type="Proteomes" id="UP000886804">
    <property type="component" value="Unassembled WGS sequence"/>
</dbReference>